<dbReference type="Proteomes" id="UP000258309">
    <property type="component" value="Unassembled WGS sequence"/>
</dbReference>
<dbReference type="PANTHER" id="PTHR35587:SF3">
    <property type="entry name" value="EXPRESSED PROTEIN"/>
    <property type="match status" value="1"/>
</dbReference>
<evidence type="ECO:0000313" key="2">
    <source>
        <dbReference type="EMBL" id="RFU26304.1"/>
    </source>
</evidence>
<evidence type="ECO:0000256" key="1">
    <source>
        <dbReference type="SAM" id="MobiDB-lite"/>
    </source>
</evidence>
<keyword evidence="3" id="KW-1185">Reference proteome</keyword>
<organism evidence="2 3">
    <name type="scientific">Scytalidium lignicola</name>
    <name type="common">Hyphomycete</name>
    <dbReference type="NCBI Taxonomy" id="5539"/>
    <lineage>
        <taxon>Eukaryota</taxon>
        <taxon>Fungi</taxon>
        <taxon>Dikarya</taxon>
        <taxon>Ascomycota</taxon>
        <taxon>Pezizomycotina</taxon>
        <taxon>Leotiomycetes</taxon>
        <taxon>Leotiomycetes incertae sedis</taxon>
        <taxon>Scytalidium</taxon>
    </lineage>
</organism>
<sequence length="189" mass="21208">MAIPANPAKTMPQIRPTEKERLQASSRSIATIVTISTFVRDDETLFIIRLPILWDSNAYLGSILYSEEREADISEGDNNPVYQSTTESDNDTSKPAKVHGHRTIQRTQHQPQLAPNSQVANNQVSQQQNGVTPRAEGYRTSAIRESRIKDRPVKHDEKDSAVKIKIQLDLEVEVDLYARVKGDVTIGLM</sequence>
<dbReference type="AlphaFoldDB" id="A0A3E2GYT7"/>
<feature type="compositionally biased region" description="Low complexity" evidence="1">
    <location>
        <begin position="116"/>
        <end position="129"/>
    </location>
</feature>
<feature type="non-terminal residue" evidence="2">
    <location>
        <position position="189"/>
    </location>
</feature>
<dbReference type="EMBL" id="NCSJ02000270">
    <property type="protein sequence ID" value="RFU26304.1"/>
    <property type="molecule type" value="Genomic_DNA"/>
</dbReference>
<feature type="non-terminal residue" evidence="2">
    <location>
        <position position="1"/>
    </location>
</feature>
<evidence type="ECO:0000313" key="3">
    <source>
        <dbReference type="Proteomes" id="UP000258309"/>
    </source>
</evidence>
<dbReference type="OrthoDB" id="2279190at2759"/>
<accession>A0A3E2GYT7</accession>
<proteinExistence type="predicted"/>
<dbReference type="PANTHER" id="PTHR35587">
    <property type="entry name" value="EXPRESSED PROTEIN"/>
    <property type="match status" value="1"/>
</dbReference>
<gene>
    <name evidence="2" type="ORF">B7463_g10028</name>
</gene>
<name>A0A3E2GYT7_SCYLI</name>
<reference evidence="2 3" key="1">
    <citation type="submission" date="2018-05" db="EMBL/GenBank/DDBJ databases">
        <title>Draft genome sequence of Scytalidium lignicola DSM 105466, a ubiquitous saprotrophic fungus.</title>
        <authorList>
            <person name="Buettner E."/>
            <person name="Gebauer A.M."/>
            <person name="Hofrichter M."/>
            <person name="Liers C."/>
            <person name="Kellner H."/>
        </authorList>
    </citation>
    <scope>NUCLEOTIDE SEQUENCE [LARGE SCALE GENOMIC DNA]</scope>
    <source>
        <strain evidence="2 3">DSM 105466</strain>
    </source>
</reference>
<feature type="region of interest" description="Disordered" evidence="1">
    <location>
        <begin position="71"/>
        <end position="137"/>
    </location>
</feature>
<dbReference type="STRING" id="5539.A0A3E2GYT7"/>
<feature type="compositionally biased region" description="Polar residues" evidence="1">
    <location>
        <begin position="76"/>
        <end position="87"/>
    </location>
</feature>
<comment type="caution">
    <text evidence="2">The sequence shown here is derived from an EMBL/GenBank/DDBJ whole genome shotgun (WGS) entry which is preliminary data.</text>
</comment>
<feature type="compositionally biased region" description="Polar residues" evidence="1">
    <location>
        <begin position="105"/>
        <end position="115"/>
    </location>
</feature>
<protein>
    <submittedName>
        <fullName evidence="2">Uncharacterized protein</fullName>
    </submittedName>
</protein>